<dbReference type="EMBL" id="BANU01000001">
    <property type="protein sequence ID" value="GAC59358.1"/>
    <property type="molecule type" value="Genomic_DNA"/>
</dbReference>
<keyword evidence="1" id="KW-0472">Membrane</keyword>
<reference evidence="2 3" key="1">
    <citation type="submission" date="2012-12" db="EMBL/GenBank/DDBJ databases">
        <title>Whole genome shotgun sequence of Gordonia sihwensis NBRC 108236.</title>
        <authorList>
            <person name="Yoshida I."/>
            <person name="Hosoyama A."/>
            <person name="Tsuchikane K."/>
            <person name="Ando Y."/>
            <person name="Baba S."/>
            <person name="Ohji S."/>
            <person name="Hamada M."/>
            <person name="Tamura T."/>
            <person name="Yamazoe A."/>
            <person name="Yamazaki S."/>
            <person name="Fujita N."/>
        </authorList>
    </citation>
    <scope>NUCLEOTIDE SEQUENCE [LARGE SCALE GENOMIC DNA]</scope>
    <source>
        <strain evidence="2 3">NBRC 108236</strain>
    </source>
</reference>
<feature type="transmembrane region" description="Helical" evidence="1">
    <location>
        <begin position="42"/>
        <end position="61"/>
    </location>
</feature>
<dbReference type="Proteomes" id="UP000035083">
    <property type="component" value="Unassembled WGS sequence"/>
</dbReference>
<comment type="caution">
    <text evidence="2">The sequence shown here is derived from an EMBL/GenBank/DDBJ whole genome shotgun (WGS) entry which is preliminary data.</text>
</comment>
<evidence type="ECO:0008006" key="4">
    <source>
        <dbReference type="Google" id="ProtNLM"/>
    </source>
</evidence>
<evidence type="ECO:0000313" key="2">
    <source>
        <dbReference type="EMBL" id="GAC59358.1"/>
    </source>
</evidence>
<keyword evidence="3" id="KW-1185">Reference proteome</keyword>
<evidence type="ECO:0000256" key="1">
    <source>
        <dbReference type="SAM" id="Phobius"/>
    </source>
</evidence>
<dbReference type="RefSeq" id="WP_006894548.1">
    <property type="nucleotide sequence ID" value="NZ_BANU01000001.1"/>
</dbReference>
<keyword evidence="1" id="KW-1133">Transmembrane helix</keyword>
<evidence type="ECO:0000313" key="3">
    <source>
        <dbReference type="Proteomes" id="UP000035083"/>
    </source>
</evidence>
<name>L7LH16_9ACTN</name>
<keyword evidence="1" id="KW-0812">Transmembrane</keyword>
<dbReference type="eggNOG" id="ENOG5031WDY">
    <property type="taxonomic scope" value="Bacteria"/>
</dbReference>
<protein>
    <recommendedName>
        <fullName evidence="4">GAF domain-containing protein</fullName>
    </recommendedName>
</protein>
<gene>
    <name evidence="2" type="ORF">GSI01S_01_03250</name>
</gene>
<dbReference type="AlphaFoldDB" id="L7LH16"/>
<organism evidence="2 3">
    <name type="scientific">Gordonia sihwensis NBRC 108236</name>
    <dbReference type="NCBI Taxonomy" id="1223544"/>
    <lineage>
        <taxon>Bacteria</taxon>
        <taxon>Bacillati</taxon>
        <taxon>Actinomycetota</taxon>
        <taxon>Actinomycetes</taxon>
        <taxon>Mycobacteriales</taxon>
        <taxon>Gordoniaceae</taxon>
        <taxon>Gordonia</taxon>
    </lineage>
</organism>
<sequence>MLRQAIYEKCAGISGGTISALTTVGSASLALAAFADGGWCRRLLLVAGVVLSIVAIVLGYCRSKGIGQKLETINQVRTEAAAERDALLATARKERAHLLDKDLKPLLELLGEALSTADADERRSLAQKVRQGVVVAAATVVAPDAPAVRANLFRRASARLMTLDPGCFYGRGDKSRRKFRPGDETWDAMMSLDYRLVTEVEEPNRRYGSYITVPIASADTQEGIHGVLTVDAPGSEDLSVDDLPFLELLANIAAVSYRVEALKG</sequence>
<proteinExistence type="predicted"/>
<accession>L7LH16</accession>